<keyword evidence="2" id="KW-1185">Reference proteome</keyword>
<proteinExistence type="predicted"/>
<accession>A0A820JDI7</accession>
<dbReference type="Proteomes" id="UP000663866">
    <property type="component" value="Unassembled WGS sequence"/>
</dbReference>
<comment type="caution">
    <text evidence="1">The sequence shown here is derived from an EMBL/GenBank/DDBJ whole genome shotgun (WGS) entry which is preliminary data.</text>
</comment>
<dbReference type="AlphaFoldDB" id="A0A820JDI7"/>
<dbReference type="EMBL" id="CAJOBG010021176">
    <property type="protein sequence ID" value="CAF4325220.1"/>
    <property type="molecule type" value="Genomic_DNA"/>
</dbReference>
<gene>
    <name evidence="1" type="ORF">OVN521_LOCUS32119</name>
</gene>
<reference evidence="1" key="1">
    <citation type="submission" date="2021-02" db="EMBL/GenBank/DDBJ databases">
        <authorList>
            <person name="Nowell W R."/>
        </authorList>
    </citation>
    <scope>NUCLEOTIDE SEQUENCE</scope>
</reference>
<feature type="non-terminal residue" evidence="1">
    <location>
        <position position="1"/>
    </location>
</feature>
<protein>
    <submittedName>
        <fullName evidence="1">Uncharacterized protein</fullName>
    </submittedName>
</protein>
<name>A0A820JDI7_9BILA</name>
<sequence length="67" mass="7466">EIEVKQEANQSDRIDFDTGAEIDLSAIDTVPELLDRALSSNVDDSIARSNDALTLLENRSTYTLFIH</sequence>
<organism evidence="1 2">
    <name type="scientific">Rotaria magnacalcarata</name>
    <dbReference type="NCBI Taxonomy" id="392030"/>
    <lineage>
        <taxon>Eukaryota</taxon>
        <taxon>Metazoa</taxon>
        <taxon>Spiralia</taxon>
        <taxon>Gnathifera</taxon>
        <taxon>Rotifera</taxon>
        <taxon>Eurotatoria</taxon>
        <taxon>Bdelloidea</taxon>
        <taxon>Philodinida</taxon>
        <taxon>Philodinidae</taxon>
        <taxon>Rotaria</taxon>
    </lineage>
</organism>
<evidence type="ECO:0000313" key="1">
    <source>
        <dbReference type="EMBL" id="CAF4325220.1"/>
    </source>
</evidence>
<evidence type="ECO:0000313" key="2">
    <source>
        <dbReference type="Proteomes" id="UP000663866"/>
    </source>
</evidence>